<dbReference type="EMBL" id="JAPHNI010000102">
    <property type="protein sequence ID" value="KAJ8116261.1"/>
    <property type="molecule type" value="Genomic_DNA"/>
</dbReference>
<comment type="caution">
    <text evidence="1">The sequence shown here is derived from an EMBL/GenBank/DDBJ whole genome shotgun (WGS) entry which is preliminary data.</text>
</comment>
<reference evidence="1" key="1">
    <citation type="submission" date="2022-11" db="EMBL/GenBank/DDBJ databases">
        <title>Genome Sequence of Boeremia exigua.</title>
        <authorList>
            <person name="Buettner E."/>
        </authorList>
    </citation>
    <scope>NUCLEOTIDE SEQUENCE</scope>
    <source>
        <strain evidence="1">CU02</strain>
    </source>
</reference>
<proteinExistence type="predicted"/>
<dbReference type="Proteomes" id="UP001153331">
    <property type="component" value="Unassembled WGS sequence"/>
</dbReference>
<protein>
    <submittedName>
        <fullName evidence="1">Uncharacterized protein</fullName>
    </submittedName>
</protein>
<gene>
    <name evidence="1" type="ORF">OPT61_g2289</name>
</gene>
<keyword evidence="2" id="KW-1185">Reference proteome</keyword>
<evidence type="ECO:0000313" key="1">
    <source>
        <dbReference type="EMBL" id="KAJ8116261.1"/>
    </source>
</evidence>
<sequence>MNTTDVEAWRMIEAIVDENKVQSSQSVAQLARALSGAACKDPQAHACVGQVQVPASIRTNTVVPSLQASGLACKGSNGDFIASTSLQDRARSIQDSRHLQASRAEPGDIGRRGPAASKRMVLATRASLLTKLQQVDVRTTRHLPTPHVSYLSQVLPKQRKHLKAGELGESLSHPLQIGCGDRPGLSSVAACYL</sequence>
<evidence type="ECO:0000313" key="2">
    <source>
        <dbReference type="Proteomes" id="UP001153331"/>
    </source>
</evidence>
<accession>A0ACC2IMB8</accession>
<organism evidence="1 2">
    <name type="scientific">Boeremia exigua</name>
    <dbReference type="NCBI Taxonomy" id="749465"/>
    <lineage>
        <taxon>Eukaryota</taxon>
        <taxon>Fungi</taxon>
        <taxon>Dikarya</taxon>
        <taxon>Ascomycota</taxon>
        <taxon>Pezizomycotina</taxon>
        <taxon>Dothideomycetes</taxon>
        <taxon>Pleosporomycetidae</taxon>
        <taxon>Pleosporales</taxon>
        <taxon>Pleosporineae</taxon>
        <taxon>Didymellaceae</taxon>
        <taxon>Boeremia</taxon>
    </lineage>
</organism>
<name>A0ACC2IMB8_9PLEO</name>